<dbReference type="GO" id="GO:0003682">
    <property type="term" value="F:chromatin binding"/>
    <property type="evidence" value="ECO:0007669"/>
    <property type="project" value="TreeGrafter"/>
</dbReference>
<organism evidence="16">
    <name type="scientific">Oppiella nova</name>
    <dbReference type="NCBI Taxonomy" id="334625"/>
    <lineage>
        <taxon>Eukaryota</taxon>
        <taxon>Metazoa</taxon>
        <taxon>Ecdysozoa</taxon>
        <taxon>Arthropoda</taxon>
        <taxon>Chelicerata</taxon>
        <taxon>Arachnida</taxon>
        <taxon>Acari</taxon>
        <taxon>Acariformes</taxon>
        <taxon>Sarcoptiformes</taxon>
        <taxon>Oribatida</taxon>
        <taxon>Brachypylina</taxon>
        <taxon>Oppioidea</taxon>
        <taxon>Oppiidae</taxon>
        <taxon>Oppiella</taxon>
    </lineage>
</organism>
<feature type="domain" description="PHD-type" evidence="13">
    <location>
        <begin position="338"/>
        <end position="388"/>
    </location>
</feature>
<feature type="compositionally biased region" description="Low complexity" evidence="12">
    <location>
        <begin position="202"/>
        <end position="214"/>
    </location>
</feature>
<sequence>MSTTDMTVPNTCVETTRMIITAIDCLKGRKARPDESKICHFVERKYGLKREDIVKGIKEAVGVGSVLKVKYKESVSYRNPQKFNQKMSNHIMGAKSWNISPQTIKRFLRELRLLCRSRPHGVSRVDLTASLRANNHFIDTTDSAVDKLLTRVIQTGSVKQLPNDNYVVVFDKSGDALKGNGTSSVNAFNTDSIGSNSEDNASTDLPSLPLNNPDLTEDSSTASNGMTVSSVSVSVSASRKKGAPVMARERPVSKRKKFKKCLGPDFIVSSELGAQYMRNSFEPKCDLCQLRTKFNTRGEQEELLTCKDCSAKAHPSCMDYSVELAERSSRSPWQCMECKTCDICHDSKDAANMLVCDLCDKGFHMSCHNPSVLLKPIGKWECHECNANKNSVEVTNKTSLKCEPNEESDDLMSDKKSQRILNKRNSETSSLSSVASNSKENYGNSYPEVIPNPQKWSPEDVGNFIRNIGFPEQSVLFKEQEIDGTSLLLLRRSDVLTGFHMKLGPALKIYSHIMRLQKNDE</sequence>
<dbReference type="InterPro" id="IPR013761">
    <property type="entry name" value="SAM/pointed_sf"/>
</dbReference>
<comment type="subcellular location">
    <subcellularLocation>
        <location evidence="1">Nucleus</location>
    </subcellularLocation>
</comment>
<evidence type="ECO:0000256" key="8">
    <source>
        <dbReference type="ARBA" id="ARBA00022843"/>
    </source>
</evidence>
<dbReference type="CDD" id="cd15527">
    <property type="entry name" value="PHD2_KAT6A_6B"/>
    <property type="match status" value="1"/>
</dbReference>
<dbReference type="InterPro" id="IPR001660">
    <property type="entry name" value="SAM"/>
</dbReference>
<dbReference type="PROSITE" id="PS52014">
    <property type="entry name" value="SAMD1_WH"/>
    <property type="match status" value="1"/>
</dbReference>
<evidence type="ECO:0000256" key="7">
    <source>
        <dbReference type="ARBA" id="ARBA00022833"/>
    </source>
</evidence>
<evidence type="ECO:0000256" key="2">
    <source>
        <dbReference type="ARBA" id="ARBA00022491"/>
    </source>
</evidence>
<feature type="region of interest" description="Disordered" evidence="12">
    <location>
        <begin position="421"/>
        <end position="453"/>
    </location>
</feature>
<dbReference type="GO" id="GO:0045892">
    <property type="term" value="P:negative regulation of DNA-templated transcription"/>
    <property type="evidence" value="ECO:0007669"/>
    <property type="project" value="TreeGrafter"/>
</dbReference>
<dbReference type="Proteomes" id="UP000728032">
    <property type="component" value="Unassembled WGS sequence"/>
</dbReference>
<dbReference type="Gene3D" id="3.30.40.10">
    <property type="entry name" value="Zinc/RING finger domain, C3HC4 (zinc finger)"/>
    <property type="match status" value="1"/>
</dbReference>
<feature type="compositionally biased region" description="Polar residues" evidence="12">
    <location>
        <begin position="218"/>
        <end position="227"/>
    </location>
</feature>
<evidence type="ECO:0000256" key="9">
    <source>
        <dbReference type="ARBA" id="ARBA00022853"/>
    </source>
</evidence>
<dbReference type="InterPro" id="IPR019787">
    <property type="entry name" value="Znf_PHD-finger"/>
</dbReference>
<evidence type="ECO:0000256" key="4">
    <source>
        <dbReference type="ARBA" id="ARBA00022553"/>
    </source>
</evidence>
<keyword evidence="17" id="KW-1185">Reference proteome</keyword>
<dbReference type="GO" id="GO:0005634">
    <property type="term" value="C:nucleus"/>
    <property type="evidence" value="ECO:0007669"/>
    <property type="project" value="UniProtKB-SubCell"/>
</dbReference>
<evidence type="ECO:0000256" key="11">
    <source>
        <dbReference type="PROSITE-ProRule" id="PRU00146"/>
    </source>
</evidence>
<dbReference type="InterPro" id="IPR011011">
    <property type="entry name" value="Znf_FYVE_PHD"/>
</dbReference>
<feature type="compositionally biased region" description="Polar residues" evidence="12">
    <location>
        <begin position="427"/>
        <end position="444"/>
    </location>
</feature>
<feature type="region of interest" description="Disordered" evidence="12">
    <location>
        <begin position="181"/>
        <end position="227"/>
    </location>
</feature>
<keyword evidence="3" id="KW-1017">Isopeptide bond</keyword>
<protein>
    <submittedName>
        <fullName evidence="16">Uncharacterized protein</fullName>
    </submittedName>
</protein>
<dbReference type="SUPFAM" id="SSF57903">
    <property type="entry name" value="FYVE/PHD zinc finger"/>
    <property type="match status" value="2"/>
</dbReference>
<keyword evidence="2" id="KW-0678">Repressor</keyword>
<dbReference type="InterPro" id="IPR048589">
    <property type="entry name" value="SAMD1-like_WH"/>
</dbReference>
<evidence type="ECO:0000256" key="3">
    <source>
        <dbReference type="ARBA" id="ARBA00022499"/>
    </source>
</evidence>
<dbReference type="InterPro" id="IPR013083">
    <property type="entry name" value="Znf_RING/FYVE/PHD"/>
</dbReference>
<dbReference type="SUPFAM" id="SSF47769">
    <property type="entry name" value="SAM/Pointed domain"/>
    <property type="match status" value="1"/>
</dbReference>
<dbReference type="PROSITE" id="PS50016">
    <property type="entry name" value="ZF_PHD_2"/>
    <property type="match status" value="2"/>
</dbReference>
<evidence type="ECO:0000256" key="1">
    <source>
        <dbReference type="ARBA" id="ARBA00004123"/>
    </source>
</evidence>
<gene>
    <name evidence="16" type="ORF">ONB1V03_LOCUS8040</name>
</gene>
<evidence type="ECO:0000313" key="17">
    <source>
        <dbReference type="Proteomes" id="UP000728032"/>
    </source>
</evidence>
<feature type="domain" description="SAM" evidence="14">
    <location>
        <begin position="456"/>
        <end position="504"/>
    </location>
</feature>
<dbReference type="Pfam" id="PF00536">
    <property type="entry name" value="SAM_1"/>
    <property type="match status" value="1"/>
</dbReference>
<dbReference type="Pfam" id="PF21524">
    <property type="entry name" value="SAMD1_WH"/>
    <property type="match status" value="1"/>
</dbReference>
<feature type="compositionally biased region" description="Polar residues" evidence="12">
    <location>
        <begin position="181"/>
        <end position="200"/>
    </location>
</feature>
<dbReference type="EMBL" id="OC919202">
    <property type="protein sequence ID" value="CAD7650887.1"/>
    <property type="molecule type" value="Genomic_DNA"/>
</dbReference>
<dbReference type="GO" id="GO:0003677">
    <property type="term" value="F:DNA binding"/>
    <property type="evidence" value="ECO:0007669"/>
    <property type="project" value="InterPro"/>
</dbReference>
<evidence type="ECO:0000259" key="14">
    <source>
        <dbReference type="PROSITE" id="PS50105"/>
    </source>
</evidence>
<proteinExistence type="predicted"/>
<feature type="domain" description="SAMD1-like winged helix (WH)" evidence="15">
    <location>
        <begin position="7"/>
        <end position="83"/>
    </location>
</feature>
<dbReference type="InterPro" id="IPR050548">
    <property type="entry name" value="PcG_chromatin_remod_factors"/>
</dbReference>
<evidence type="ECO:0000256" key="6">
    <source>
        <dbReference type="ARBA" id="ARBA00022771"/>
    </source>
</evidence>
<keyword evidence="6 11" id="KW-0863">Zinc-finger</keyword>
<dbReference type="Gene3D" id="1.10.150.50">
    <property type="entry name" value="Transcription Factor, Ets-1"/>
    <property type="match status" value="1"/>
</dbReference>
<dbReference type="InterPro" id="IPR001965">
    <property type="entry name" value="Znf_PHD"/>
</dbReference>
<evidence type="ECO:0000259" key="13">
    <source>
        <dbReference type="PROSITE" id="PS50016"/>
    </source>
</evidence>
<evidence type="ECO:0000256" key="10">
    <source>
        <dbReference type="ARBA" id="ARBA00023242"/>
    </source>
</evidence>
<dbReference type="PANTHER" id="PTHR12247:SF139">
    <property type="entry name" value="ATHERIN-RELATED"/>
    <property type="match status" value="1"/>
</dbReference>
<keyword evidence="4" id="KW-0597">Phosphoprotein</keyword>
<dbReference type="GO" id="GO:0006325">
    <property type="term" value="P:chromatin organization"/>
    <property type="evidence" value="ECO:0007669"/>
    <property type="project" value="UniProtKB-KW"/>
</dbReference>
<keyword evidence="10" id="KW-0539">Nucleus</keyword>
<dbReference type="AlphaFoldDB" id="A0A7R9LZU9"/>
<name>A0A7R9LZU9_9ACAR</name>
<evidence type="ECO:0000259" key="15">
    <source>
        <dbReference type="PROSITE" id="PS52014"/>
    </source>
</evidence>
<evidence type="ECO:0000256" key="5">
    <source>
        <dbReference type="ARBA" id="ARBA00022723"/>
    </source>
</evidence>
<evidence type="ECO:0000256" key="12">
    <source>
        <dbReference type="SAM" id="MobiDB-lite"/>
    </source>
</evidence>
<dbReference type="PROSITE" id="PS50105">
    <property type="entry name" value="SAM_DOMAIN"/>
    <property type="match status" value="1"/>
</dbReference>
<dbReference type="GO" id="GO:0042393">
    <property type="term" value="F:histone binding"/>
    <property type="evidence" value="ECO:0007669"/>
    <property type="project" value="TreeGrafter"/>
</dbReference>
<dbReference type="CDD" id="cd09583">
    <property type="entry name" value="SAM_Atherin-like"/>
    <property type="match status" value="1"/>
</dbReference>
<dbReference type="PANTHER" id="PTHR12247">
    <property type="entry name" value="POLYCOMB GROUP PROTEIN"/>
    <property type="match status" value="1"/>
</dbReference>
<reference evidence="16" key="1">
    <citation type="submission" date="2020-11" db="EMBL/GenBank/DDBJ databases">
        <authorList>
            <person name="Tran Van P."/>
        </authorList>
    </citation>
    <scope>NUCLEOTIDE SEQUENCE</scope>
</reference>
<dbReference type="GO" id="GO:0008270">
    <property type="term" value="F:zinc ion binding"/>
    <property type="evidence" value="ECO:0007669"/>
    <property type="project" value="UniProtKB-KW"/>
</dbReference>
<dbReference type="EMBL" id="CAJPVJ010004377">
    <property type="protein sequence ID" value="CAG2168552.1"/>
    <property type="molecule type" value="Genomic_DNA"/>
</dbReference>
<keyword evidence="7" id="KW-0862">Zinc</keyword>
<accession>A0A7R9LZU9</accession>
<feature type="domain" description="PHD-type" evidence="13">
    <location>
        <begin position="282"/>
        <end position="341"/>
    </location>
</feature>
<keyword evidence="8" id="KW-0832">Ubl conjugation</keyword>
<evidence type="ECO:0000313" key="16">
    <source>
        <dbReference type="EMBL" id="CAD7650887.1"/>
    </source>
</evidence>
<keyword evidence="9" id="KW-0156">Chromatin regulator</keyword>
<dbReference type="SMART" id="SM00454">
    <property type="entry name" value="SAM"/>
    <property type="match status" value="1"/>
</dbReference>
<dbReference type="Pfam" id="PF00628">
    <property type="entry name" value="PHD"/>
    <property type="match status" value="2"/>
</dbReference>
<dbReference type="SMART" id="SM00249">
    <property type="entry name" value="PHD"/>
    <property type="match status" value="2"/>
</dbReference>
<keyword evidence="5" id="KW-0479">Metal-binding</keyword>
<dbReference type="OrthoDB" id="10004495at2759"/>